<feature type="transmembrane region" description="Helical" evidence="3">
    <location>
        <begin position="214"/>
        <end position="237"/>
    </location>
</feature>
<feature type="compositionally biased region" description="Acidic residues" evidence="2">
    <location>
        <begin position="29"/>
        <end position="46"/>
    </location>
</feature>
<gene>
    <name evidence="4" type="ORF">PQU92_04325</name>
</gene>
<evidence type="ECO:0000256" key="1">
    <source>
        <dbReference type="SAM" id="Coils"/>
    </source>
</evidence>
<feature type="coiled-coil region" evidence="1">
    <location>
        <begin position="530"/>
        <end position="557"/>
    </location>
</feature>
<keyword evidence="3" id="KW-0812">Transmembrane</keyword>
<dbReference type="RefSeq" id="WP_272746975.1">
    <property type="nucleotide sequence ID" value="NZ_JAQQKX010000002.1"/>
</dbReference>
<dbReference type="Proteomes" id="UP001214854">
    <property type="component" value="Unassembled WGS sequence"/>
</dbReference>
<feature type="compositionally biased region" description="Basic and acidic residues" evidence="2">
    <location>
        <begin position="715"/>
        <end position="741"/>
    </location>
</feature>
<organism evidence="4 5">
    <name type="scientific">Asticcacaulis aquaticus</name>
    <dbReference type="NCBI Taxonomy" id="2984212"/>
    <lineage>
        <taxon>Bacteria</taxon>
        <taxon>Pseudomonadati</taxon>
        <taxon>Pseudomonadota</taxon>
        <taxon>Alphaproteobacteria</taxon>
        <taxon>Caulobacterales</taxon>
        <taxon>Caulobacteraceae</taxon>
        <taxon>Asticcacaulis</taxon>
    </lineage>
</organism>
<feature type="transmembrane region" description="Helical" evidence="3">
    <location>
        <begin position="179"/>
        <end position="202"/>
    </location>
</feature>
<evidence type="ECO:0000313" key="4">
    <source>
        <dbReference type="EMBL" id="MDC7682488.1"/>
    </source>
</evidence>
<protein>
    <submittedName>
        <fullName evidence="4">TipN</fullName>
    </submittedName>
</protein>
<accession>A0ABT5HR00</accession>
<evidence type="ECO:0000313" key="5">
    <source>
        <dbReference type="Proteomes" id="UP001214854"/>
    </source>
</evidence>
<name>A0ABT5HR00_9CAUL</name>
<feature type="compositionally biased region" description="Low complexity" evidence="2">
    <location>
        <begin position="763"/>
        <end position="772"/>
    </location>
</feature>
<feature type="compositionally biased region" description="Acidic residues" evidence="2">
    <location>
        <begin position="810"/>
        <end position="820"/>
    </location>
</feature>
<sequence>MKSRIRPPLNLTSSEIRGRVRSRRPQDLEAPEAELSDTEGEDDLDIPESRLGDEDIVGTATTASETADTPPEATLPEATLIAEPDYAPDAAPAAEADAPTAYDPLPEPEYGPEPVAVESAMAPEPEFMTLTPPPEPSAPVAQKPGAYRPQVKTETPTDVAAIKVKPEGVMKVSGGSGGLFWGGVTVISLGWALCLTAFVLGAESNLAAFTTQPFRLVILGALALFPIGLIVATAFALRHAAALSREARRTAALADAMVAPASIAASQTTALVDSLRQQVEQAVRAVRLAHGDLDDLSQRLKTETEALLAAAEHARGSTQHITGTLASERQAVIAMGQQLDVQAQGVIEAVDRQARMVADASDLAQTQLREAEAALAARAADLATAASDAHNTARVITEDLDRQTLRLETAGAGVADQIRSVEEGLSQQRAGLVSAALSLRADQEDFAVHLENQRAQLSEALTVTRTATVELGETSSRGVDVLRDLVLHAQEQFRQVLNGAENERTAFETRIHSTLSNISVMAADARDEMINETRHALEQLNLAAEDARRAADAAAITAQGRVDRLNESLFEAGKKADEAFDSRFVAARRLIEDSANLIDDAGTVAADRLDRSFAHAREGIKQVDAALNELNARADELPIQAKSRLEEIRRAVEDGLIAMTEAAKKAAQETESVDQAFQDRVKRNYEMLTEAVRLMGVLGSQPLPTAPTAPNPYVERFDKPKDMPRQERRNLGTERPIERSRPRVGLDPLEAPLTPNPTPPSSRPSVARPASVQEGWSWRDLLNGMEGREGQPTPQPAPVSRRAPPIPDPEPVEPEGDYDNLDDLMIGEVAAMGVDTNALLNRARVDEIIAAIVADDNEGARLVIRRIAPAAIRRLSRRLTTDMPLREQAQEFVTFYDRQINIALLTRDPRTALGEVLATDVGRTYLLFDAAISDLI</sequence>
<feature type="compositionally biased region" description="Low complexity" evidence="2">
    <location>
        <begin position="91"/>
        <end position="104"/>
    </location>
</feature>
<reference evidence="4 5" key="1">
    <citation type="submission" date="2023-01" db="EMBL/GenBank/DDBJ databases">
        <title>Novel species of the genus Asticcacaulis isolated from rivers.</title>
        <authorList>
            <person name="Lu H."/>
        </authorList>
    </citation>
    <scope>NUCLEOTIDE SEQUENCE [LARGE SCALE GENOMIC DNA]</scope>
    <source>
        <strain evidence="4 5">BYS171W</strain>
    </source>
</reference>
<evidence type="ECO:0000256" key="3">
    <source>
        <dbReference type="SAM" id="Phobius"/>
    </source>
</evidence>
<keyword evidence="5" id="KW-1185">Reference proteome</keyword>
<proteinExistence type="predicted"/>
<feature type="region of interest" description="Disordered" evidence="2">
    <location>
        <begin position="1"/>
        <end position="84"/>
    </location>
</feature>
<feature type="region of interest" description="Disordered" evidence="2">
    <location>
        <begin position="91"/>
        <end position="110"/>
    </location>
</feature>
<keyword evidence="1" id="KW-0175">Coiled coil</keyword>
<feature type="region of interest" description="Disordered" evidence="2">
    <location>
        <begin position="700"/>
        <end position="820"/>
    </location>
</feature>
<dbReference type="EMBL" id="JAQQKX010000002">
    <property type="protein sequence ID" value="MDC7682488.1"/>
    <property type="molecule type" value="Genomic_DNA"/>
</dbReference>
<keyword evidence="3" id="KW-1133">Transmembrane helix</keyword>
<evidence type="ECO:0000256" key="2">
    <source>
        <dbReference type="SAM" id="MobiDB-lite"/>
    </source>
</evidence>
<keyword evidence="3" id="KW-0472">Membrane</keyword>
<comment type="caution">
    <text evidence="4">The sequence shown here is derived from an EMBL/GenBank/DDBJ whole genome shotgun (WGS) entry which is preliminary data.</text>
</comment>